<dbReference type="PANTHER" id="PTHR39290">
    <property type="entry name" value="C3H1-TYPE DOMAIN-CONTAINING PROTEIN-RELATED"/>
    <property type="match status" value="1"/>
</dbReference>
<feature type="compositionally biased region" description="Basic residues" evidence="1">
    <location>
        <begin position="33"/>
        <end position="46"/>
    </location>
</feature>
<sequence length="776" mass="85442">MGEQTSPSSAHSASSAKPPATVAKLLKSDEKPKSKKRGGERRRKSTTTRDGKGCDGSSETQRMSFAESRMIQNCFLWPCSDDGTRVLTLGSGLLHNCAGYICGLNDKRGQSELYGSSTCQSCGKSAATHELCISTSWTTDERTSNPLSIISVASIVVASRNLRCVIGEYYPKSSVETQRDGVRIQKIDMLPPLNAILCSSKTIPNALDEYLGRILSVVKKMRTDLTSSSKPRYNISRPGMKIDSFASIPIVSDINILQEKVSALTKSVQGYKIALTASSNADNNAAAINIVESRLVAMSSCDSVYYRCYYDAVSSCVSTDVACDGSLVAAIIPHPPTYFSCPGLAWDVQNGGVESLRAYMGKCSDKAFLAALLDESLKQTLLKSWGLEERLSALNLDSDTGSVSNPLLTLWQSRFMETTRHVWCTQYSAAKSSIALNEASEVKISSNHSEDTQLILHQANSLSLELSQWRDSIRDYPAHFYAYATPTTEALNSISHCLKSSGIDQVLEAGAGTGYWSALLRRHLKGCTKDNDEENVRTMHAQVIPYDVAPPSSDVNGDGSCNAAMSNEYHGHVPAFMQILEAASFERALSSTSKSSAKTALLLCYPPPGSDMAQKALLAHMSNGGHTVIYVGEWQGLTGDKSFEALLQQNFFCRETDVVSLPLWGTDATYLTIWRRKGYSAFENGVISYSAAMGHCSVQDCRNHARRRCRYARLLQYCCFDCYEKHRVTRRAMLAIHMVRTEFGDAVYEDDRHFMALNDPFESGKMKRKKRKRSRH</sequence>
<dbReference type="EMBL" id="JALLBG020000200">
    <property type="protein sequence ID" value="KAL3759394.1"/>
    <property type="molecule type" value="Genomic_DNA"/>
</dbReference>
<proteinExistence type="predicted"/>
<name>A0ABD3M5Y7_9STRA</name>
<organism evidence="2 3">
    <name type="scientific">Discostella pseudostelligera</name>
    <dbReference type="NCBI Taxonomy" id="259834"/>
    <lineage>
        <taxon>Eukaryota</taxon>
        <taxon>Sar</taxon>
        <taxon>Stramenopiles</taxon>
        <taxon>Ochrophyta</taxon>
        <taxon>Bacillariophyta</taxon>
        <taxon>Coscinodiscophyceae</taxon>
        <taxon>Thalassiosirophycidae</taxon>
        <taxon>Stephanodiscales</taxon>
        <taxon>Stephanodiscaceae</taxon>
        <taxon>Discostella</taxon>
    </lineage>
</organism>
<dbReference type="PANTHER" id="PTHR39290:SF6">
    <property type="entry name" value="S-ADENOSYL-L-METHIONINE-DEPENDENT METHYLTRANSFERASES SUPERFAMILY PROTEIN"/>
    <property type="match status" value="1"/>
</dbReference>
<accession>A0ABD3M5Y7</accession>
<protein>
    <submittedName>
        <fullName evidence="2">Uncharacterized protein</fullName>
    </submittedName>
</protein>
<evidence type="ECO:0000313" key="2">
    <source>
        <dbReference type="EMBL" id="KAL3759394.1"/>
    </source>
</evidence>
<feature type="region of interest" description="Disordered" evidence="1">
    <location>
        <begin position="1"/>
        <end position="59"/>
    </location>
</feature>
<gene>
    <name evidence="2" type="ORF">ACHAWU_000693</name>
</gene>
<dbReference type="Proteomes" id="UP001530293">
    <property type="component" value="Unassembled WGS sequence"/>
</dbReference>
<reference evidence="2 3" key="1">
    <citation type="submission" date="2024-10" db="EMBL/GenBank/DDBJ databases">
        <title>Updated reference genomes for cyclostephanoid diatoms.</title>
        <authorList>
            <person name="Roberts W.R."/>
            <person name="Alverson A.J."/>
        </authorList>
    </citation>
    <scope>NUCLEOTIDE SEQUENCE [LARGE SCALE GENOMIC DNA]</scope>
    <source>
        <strain evidence="2 3">AJA232-27</strain>
    </source>
</reference>
<dbReference type="SUPFAM" id="SSF53335">
    <property type="entry name" value="S-adenosyl-L-methionine-dependent methyltransferases"/>
    <property type="match status" value="1"/>
</dbReference>
<keyword evidence="3" id="KW-1185">Reference proteome</keyword>
<comment type="caution">
    <text evidence="2">The sequence shown here is derived from an EMBL/GenBank/DDBJ whole genome shotgun (WGS) entry which is preliminary data.</text>
</comment>
<feature type="compositionally biased region" description="Low complexity" evidence="1">
    <location>
        <begin position="1"/>
        <end position="20"/>
    </location>
</feature>
<evidence type="ECO:0000313" key="3">
    <source>
        <dbReference type="Proteomes" id="UP001530293"/>
    </source>
</evidence>
<dbReference type="AlphaFoldDB" id="A0ABD3M5Y7"/>
<evidence type="ECO:0000256" key="1">
    <source>
        <dbReference type="SAM" id="MobiDB-lite"/>
    </source>
</evidence>
<dbReference type="InterPro" id="IPR029063">
    <property type="entry name" value="SAM-dependent_MTases_sf"/>
</dbReference>